<feature type="transmembrane region" description="Helical" evidence="1">
    <location>
        <begin position="232"/>
        <end position="249"/>
    </location>
</feature>
<reference evidence="2" key="1">
    <citation type="submission" date="2019-11" db="EMBL/GenBank/DDBJ databases">
        <title>Microbial mats filling the niche in hypersaline microbial mats.</title>
        <authorList>
            <person name="Wong H.L."/>
            <person name="Macleod F.I."/>
            <person name="White R.A. III"/>
            <person name="Burns B.P."/>
        </authorList>
    </citation>
    <scope>NUCLEOTIDE SEQUENCE</scope>
    <source>
        <strain evidence="2">Rbin_158</strain>
    </source>
</reference>
<feature type="transmembrane region" description="Helical" evidence="1">
    <location>
        <begin position="443"/>
        <end position="465"/>
    </location>
</feature>
<feature type="transmembrane region" description="Helical" evidence="1">
    <location>
        <begin position="179"/>
        <end position="200"/>
    </location>
</feature>
<protein>
    <submittedName>
        <fullName evidence="2">Uncharacterized protein</fullName>
    </submittedName>
</protein>
<sequence>MKYLLQKFINRSLREKRLVLVGLLSLLLLLRGAEYALDLLLGNGDGYITTGIIAFSLTLLYAIGFLLSLLAFVLTFRLDQKHPGWHIGLVSLLCLGVWLIFYPGGMSPDSIDQYRQAVTRTFHDWHPPIMSLLLAGLMEVGGDIEVLMLLQCLLGGFGVYMLARSIAEMSGIAPRPASCLGLITFSILLYPLSPLAHYLMTFWKDTWCAIEFLWILAIAVRLYSKAQRLSPLAFYSRYSLFIVLSTVLLLTRHNAVAVLPFLVLMSWFILSYQRKLPVFRAMIISLSLILLYIGATIGQYALFQVERRHPVQQVMALDLVGMIVQNPALREELPYTSRHLTPEYMDAYQYGDIVSLYEDAIDDLFHYSREMIEEYRRAIQTFPLTWLVVKWRAFYELLRPSRIYKWFHMGISDNPFGLRHNELFQPVREALRIRMLIVWHNPILRLLSGVHLVWIGITLGGIGGSMRVYWRSRSPDALFCAILLSLPLTYYGSYFFATTAWDFRFMYPATLSVQVITLAYVWKWLKKIPIAA</sequence>
<feature type="transmembrane region" description="Helical" evidence="1">
    <location>
        <begin position="255"/>
        <end position="272"/>
    </location>
</feature>
<feature type="transmembrane region" description="Helical" evidence="1">
    <location>
        <begin position="85"/>
        <end position="104"/>
    </location>
</feature>
<evidence type="ECO:0000313" key="3">
    <source>
        <dbReference type="Proteomes" id="UP000649604"/>
    </source>
</evidence>
<name>A0A9D5Q6Y9_9BACT</name>
<proteinExistence type="predicted"/>
<evidence type="ECO:0000313" key="2">
    <source>
        <dbReference type="EMBL" id="MBD3325873.1"/>
    </source>
</evidence>
<evidence type="ECO:0000256" key="1">
    <source>
        <dbReference type="SAM" id="Phobius"/>
    </source>
</evidence>
<keyword evidence="1" id="KW-0812">Transmembrane</keyword>
<feature type="transmembrane region" description="Helical" evidence="1">
    <location>
        <begin position="48"/>
        <end position="73"/>
    </location>
</feature>
<feature type="transmembrane region" description="Helical" evidence="1">
    <location>
        <begin position="503"/>
        <end position="522"/>
    </location>
</feature>
<comment type="caution">
    <text evidence="2">The sequence shown here is derived from an EMBL/GenBank/DDBJ whole genome shotgun (WGS) entry which is preliminary data.</text>
</comment>
<feature type="transmembrane region" description="Helical" evidence="1">
    <location>
        <begin position="477"/>
        <end position="497"/>
    </location>
</feature>
<organism evidence="2 3">
    <name type="scientific">candidate division KSB3 bacterium</name>
    <dbReference type="NCBI Taxonomy" id="2044937"/>
    <lineage>
        <taxon>Bacteria</taxon>
        <taxon>candidate division KSB3</taxon>
    </lineage>
</organism>
<dbReference type="AlphaFoldDB" id="A0A9D5Q6Y9"/>
<feature type="transmembrane region" description="Helical" evidence="1">
    <location>
        <begin position="279"/>
        <end position="302"/>
    </location>
</feature>
<feature type="transmembrane region" description="Helical" evidence="1">
    <location>
        <begin position="206"/>
        <end position="223"/>
    </location>
</feature>
<accession>A0A9D5Q6Y9</accession>
<dbReference type="Proteomes" id="UP000649604">
    <property type="component" value="Unassembled WGS sequence"/>
</dbReference>
<keyword evidence="1" id="KW-1133">Transmembrane helix</keyword>
<dbReference type="EMBL" id="WJJP01000487">
    <property type="protein sequence ID" value="MBD3325873.1"/>
    <property type="molecule type" value="Genomic_DNA"/>
</dbReference>
<feature type="transmembrane region" description="Helical" evidence="1">
    <location>
        <begin position="146"/>
        <end position="167"/>
    </location>
</feature>
<gene>
    <name evidence="2" type="ORF">GF339_14905</name>
</gene>
<keyword evidence="1" id="KW-0472">Membrane</keyword>